<dbReference type="Pfam" id="PF00702">
    <property type="entry name" value="Hydrolase"/>
    <property type="match status" value="1"/>
</dbReference>
<reference evidence="1 2" key="1">
    <citation type="submission" date="2016-07" db="EMBL/GenBank/DDBJ databases">
        <title>Pervasive Adenine N6-methylation of Active Genes in Fungi.</title>
        <authorList>
            <consortium name="DOE Joint Genome Institute"/>
            <person name="Mondo S.J."/>
            <person name="Dannebaum R.O."/>
            <person name="Kuo R.C."/>
            <person name="Labutti K."/>
            <person name="Haridas S."/>
            <person name="Kuo A."/>
            <person name="Salamov A."/>
            <person name="Ahrendt S.R."/>
            <person name="Lipzen A."/>
            <person name="Sullivan W."/>
            <person name="Andreopoulos W.B."/>
            <person name="Clum A."/>
            <person name="Lindquist E."/>
            <person name="Daum C."/>
            <person name="Ramamoorthy G.K."/>
            <person name="Gryganskyi A."/>
            <person name="Culley D."/>
            <person name="Magnuson J.K."/>
            <person name="James T.Y."/>
            <person name="O'Malley M.A."/>
            <person name="Stajich J.E."/>
            <person name="Spatafora J.W."/>
            <person name="Visel A."/>
            <person name="Grigoriev I.V."/>
        </authorList>
    </citation>
    <scope>NUCLEOTIDE SEQUENCE [LARGE SCALE GENOMIC DNA]</scope>
    <source>
        <strain evidence="1 2">JEL800</strain>
    </source>
</reference>
<dbReference type="GO" id="GO:0016791">
    <property type="term" value="F:phosphatase activity"/>
    <property type="evidence" value="ECO:0007669"/>
    <property type="project" value="UniProtKB-ARBA"/>
</dbReference>
<evidence type="ECO:0000313" key="2">
    <source>
        <dbReference type="Proteomes" id="UP000193642"/>
    </source>
</evidence>
<dbReference type="SUPFAM" id="SSF56784">
    <property type="entry name" value="HAD-like"/>
    <property type="match status" value="1"/>
</dbReference>
<dbReference type="STRING" id="329046.A0A1Y2CXS3"/>
<keyword evidence="2" id="KW-1185">Reference proteome</keyword>
<dbReference type="SFLD" id="SFLDG01129">
    <property type="entry name" value="C1.5:_HAD__Beta-PGM__Phosphata"/>
    <property type="match status" value="1"/>
</dbReference>
<dbReference type="NCBIfam" id="TIGR01549">
    <property type="entry name" value="HAD-SF-IA-v1"/>
    <property type="match status" value="1"/>
</dbReference>
<keyword evidence="1" id="KW-0378">Hydrolase</keyword>
<dbReference type="GO" id="GO:0005634">
    <property type="term" value="C:nucleus"/>
    <property type="evidence" value="ECO:0007669"/>
    <property type="project" value="TreeGrafter"/>
</dbReference>
<dbReference type="PANTHER" id="PTHR46191">
    <property type="match status" value="1"/>
</dbReference>
<comment type="caution">
    <text evidence="1">The sequence shown here is derived from an EMBL/GenBank/DDBJ whole genome shotgun (WGS) entry which is preliminary data.</text>
</comment>
<dbReference type="Proteomes" id="UP000193642">
    <property type="component" value="Unassembled WGS sequence"/>
</dbReference>
<evidence type="ECO:0000313" key="1">
    <source>
        <dbReference type="EMBL" id="ORY51839.1"/>
    </source>
</evidence>
<dbReference type="InterPro" id="IPR044924">
    <property type="entry name" value="HAD-SF_hydro_IA_REG-2-like_cap"/>
</dbReference>
<dbReference type="InterPro" id="IPR036412">
    <property type="entry name" value="HAD-like_sf"/>
</dbReference>
<name>A0A1Y2CXS3_9FUNG</name>
<accession>A0A1Y2CXS3</accession>
<dbReference type="AlphaFoldDB" id="A0A1Y2CXS3"/>
<sequence>MPRIVFFDAFNTLFRLKDSVANLYIKQLKALASDCPLPTTEAVSASFRTAFKKNNTLYPLFGRNLAGGYHRWWEIIVTESLSGAGVPTNVLQQSNDRNETIPTQIVDYFATAGPFEVNPSTERILESLKRQHFHVGVITNSDPRTEKILEALALRKWIDLVVTSYEAGCEKPDPRIFEIALQSASILAKENLRPSDALYIGDDRLRDYDAPQACGWNAQLLTEWGKLQETVQYGLQVRDVISK</sequence>
<organism evidence="1 2">
    <name type="scientific">Rhizoclosmatium globosum</name>
    <dbReference type="NCBI Taxonomy" id="329046"/>
    <lineage>
        <taxon>Eukaryota</taxon>
        <taxon>Fungi</taxon>
        <taxon>Fungi incertae sedis</taxon>
        <taxon>Chytridiomycota</taxon>
        <taxon>Chytridiomycota incertae sedis</taxon>
        <taxon>Chytridiomycetes</taxon>
        <taxon>Chytridiales</taxon>
        <taxon>Chytriomycetaceae</taxon>
        <taxon>Rhizoclosmatium</taxon>
    </lineage>
</organism>
<dbReference type="OrthoDB" id="444127at2759"/>
<dbReference type="NCBIfam" id="TIGR02252">
    <property type="entry name" value="DREG-2"/>
    <property type="match status" value="1"/>
</dbReference>
<dbReference type="InterPro" id="IPR011949">
    <property type="entry name" value="HAD-SF_hydro_IA_REG-2-like"/>
</dbReference>
<dbReference type="InterPro" id="IPR023214">
    <property type="entry name" value="HAD_sf"/>
</dbReference>
<proteinExistence type="predicted"/>
<dbReference type="Gene3D" id="1.10.150.720">
    <property type="entry name" value="Haloacid dehalogenase-like hydrolase"/>
    <property type="match status" value="1"/>
</dbReference>
<gene>
    <name evidence="1" type="ORF">BCR33DRAFT_397367</name>
</gene>
<dbReference type="InterPro" id="IPR051828">
    <property type="entry name" value="HAD-like_hydrolase_domain"/>
</dbReference>
<dbReference type="SFLD" id="SFLDS00003">
    <property type="entry name" value="Haloacid_Dehalogenase"/>
    <property type="match status" value="1"/>
</dbReference>
<dbReference type="EMBL" id="MCGO01000004">
    <property type="protein sequence ID" value="ORY51839.1"/>
    <property type="molecule type" value="Genomic_DNA"/>
</dbReference>
<dbReference type="PANTHER" id="PTHR46191:SF2">
    <property type="entry name" value="HALOACID DEHALOGENASE-LIKE HYDROLASE DOMAIN-CONTAINING PROTEIN 3"/>
    <property type="match status" value="1"/>
</dbReference>
<dbReference type="Gene3D" id="3.40.50.1000">
    <property type="entry name" value="HAD superfamily/HAD-like"/>
    <property type="match status" value="1"/>
</dbReference>
<protein>
    <submittedName>
        <fullName evidence="1">HAD-superfamily hydrolase</fullName>
    </submittedName>
</protein>
<dbReference type="InterPro" id="IPR006439">
    <property type="entry name" value="HAD-SF_hydro_IA"/>
</dbReference>